<reference evidence="2 3" key="1">
    <citation type="submission" date="2016-04" db="EMBL/GenBank/DDBJ databases">
        <title>Genome analyses suggest a sexual origin of heterokaryosis in a supposedly ancient asexual fungus.</title>
        <authorList>
            <person name="Ropars J."/>
            <person name="Sedzielewska K."/>
            <person name="Noel J."/>
            <person name="Charron P."/>
            <person name="Farinelli L."/>
            <person name="Marton T."/>
            <person name="Kruger M."/>
            <person name="Pelin A."/>
            <person name="Brachmann A."/>
            <person name="Corradi N."/>
        </authorList>
    </citation>
    <scope>NUCLEOTIDE SEQUENCE [LARGE SCALE GENOMIC DNA]</scope>
    <source>
        <strain evidence="2 3">A5</strain>
    </source>
</reference>
<sequence>MAKQLCEGVPVSEQYHVTGTHHWKALNVLFQTTTKPHEANHRKLRYSALKIGQKLCHSAGQNLIRKLTAPPDDFFTPFQQLKRPANGSHPQPQIWQPKGSKSGKTNFTPIQLLKGFKMEKQTSALFSDQTVTDQ</sequence>
<evidence type="ECO:0000256" key="1">
    <source>
        <dbReference type="SAM" id="MobiDB-lite"/>
    </source>
</evidence>
<proteinExistence type="predicted"/>
<gene>
    <name evidence="2" type="ORF">RhiirA5_380280</name>
</gene>
<dbReference type="Proteomes" id="UP000232722">
    <property type="component" value="Unassembled WGS sequence"/>
</dbReference>
<evidence type="ECO:0000313" key="3">
    <source>
        <dbReference type="Proteomes" id="UP000232722"/>
    </source>
</evidence>
<dbReference type="EMBL" id="LLXJ01001210">
    <property type="protein sequence ID" value="PKC03298.1"/>
    <property type="molecule type" value="Genomic_DNA"/>
</dbReference>
<name>A0A2N0P8Z9_9GLOM</name>
<comment type="caution">
    <text evidence="2">The sequence shown here is derived from an EMBL/GenBank/DDBJ whole genome shotgun (WGS) entry which is preliminary data.</text>
</comment>
<organism evidence="2 3">
    <name type="scientific">Rhizophagus irregularis</name>
    <dbReference type="NCBI Taxonomy" id="588596"/>
    <lineage>
        <taxon>Eukaryota</taxon>
        <taxon>Fungi</taxon>
        <taxon>Fungi incertae sedis</taxon>
        <taxon>Mucoromycota</taxon>
        <taxon>Glomeromycotina</taxon>
        <taxon>Glomeromycetes</taxon>
        <taxon>Glomerales</taxon>
        <taxon>Glomeraceae</taxon>
        <taxon>Rhizophagus</taxon>
    </lineage>
</organism>
<feature type="region of interest" description="Disordered" evidence="1">
    <location>
        <begin position="81"/>
        <end position="106"/>
    </location>
</feature>
<dbReference type="AlphaFoldDB" id="A0A2N0P8Z9"/>
<dbReference type="VEuPathDB" id="FungiDB:RhiirFUN_022199"/>
<reference evidence="2 3" key="2">
    <citation type="submission" date="2017-09" db="EMBL/GenBank/DDBJ databases">
        <title>Extensive intraspecific genome diversity in a model arbuscular mycorrhizal fungus.</title>
        <authorList>
            <person name="Chen E.C."/>
            <person name="Morin E."/>
            <person name="Beaudet D."/>
            <person name="Noel J."/>
            <person name="Ndikumana S."/>
            <person name="Charron P."/>
            <person name="St-Onge C."/>
            <person name="Giorgi J."/>
            <person name="Grigoriev I.V."/>
            <person name="Roux C."/>
            <person name="Martin F.M."/>
            <person name="Corradi N."/>
        </authorList>
    </citation>
    <scope>NUCLEOTIDE SEQUENCE [LARGE SCALE GENOMIC DNA]</scope>
    <source>
        <strain evidence="2 3">A5</strain>
    </source>
</reference>
<evidence type="ECO:0000313" key="2">
    <source>
        <dbReference type="EMBL" id="PKC03298.1"/>
    </source>
</evidence>
<accession>A0A2N0P8Z9</accession>
<protein>
    <submittedName>
        <fullName evidence="2">Uncharacterized protein</fullName>
    </submittedName>
</protein>